<comment type="caution">
    <text evidence="1">The sequence shown here is derived from an EMBL/GenBank/DDBJ whole genome shotgun (WGS) entry which is preliminary data.</text>
</comment>
<dbReference type="EMBL" id="JARIHO010000024">
    <property type="protein sequence ID" value="KAJ7342909.1"/>
    <property type="molecule type" value="Genomic_DNA"/>
</dbReference>
<sequence length="335" mass="37244">MVLCNASQLFASNLPFFSRLLVFAPTIGRRYSTARWDLILLSAYRRHFRLATEGSAPGSRLLKDPSIFLCLLSVIPANGLATCRGVNRSTASAQPEFPHQSLKVWIRLDSFVLLEGRLAVQCPPSVCLFTVRAMVQYFTLALAVWSGLRSARFSYFVRPAAIKLIQSTLRQIIILPSVTFTPLAAFTSWWTVQMTYPFLAMDWQNVSGPQFGSLRKSGMPFRDRQAFSTLPHATESRDPAFEPTSTLYVAPISYNRIYAEVPTVVTECDGLGTTDTHLVKLMQVCEVNSFLAHKWDSNLVGPVEHAMHLLDGSAPRSLSPSAMTGVLADLIQRHS</sequence>
<name>A0AAD6ZXG3_9AGAR</name>
<accession>A0AAD6ZXG3</accession>
<evidence type="ECO:0000313" key="1">
    <source>
        <dbReference type="EMBL" id="KAJ7342909.1"/>
    </source>
</evidence>
<keyword evidence="2" id="KW-1185">Reference proteome</keyword>
<reference evidence="1" key="1">
    <citation type="submission" date="2023-03" db="EMBL/GenBank/DDBJ databases">
        <title>Massive genome expansion in bonnet fungi (Mycena s.s.) driven by repeated elements and novel gene families across ecological guilds.</title>
        <authorList>
            <consortium name="Lawrence Berkeley National Laboratory"/>
            <person name="Harder C.B."/>
            <person name="Miyauchi S."/>
            <person name="Viragh M."/>
            <person name="Kuo A."/>
            <person name="Thoen E."/>
            <person name="Andreopoulos B."/>
            <person name="Lu D."/>
            <person name="Skrede I."/>
            <person name="Drula E."/>
            <person name="Henrissat B."/>
            <person name="Morin E."/>
            <person name="Kohler A."/>
            <person name="Barry K."/>
            <person name="LaButti K."/>
            <person name="Morin E."/>
            <person name="Salamov A."/>
            <person name="Lipzen A."/>
            <person name="Mereny Z."/>
            <person name="Hegedus B."/>
            <person name="Baldrian P."/>
            <person name="Stursova M."/>
            <person name="Weitz H."/>
            <person name="Taylor A."/>
            <person name="Grigoriev I.V."/>
            <person name="Nagy L.G."/>
            <person name="Martin F."/>
            <person name="Kauserud H."/>
        </authorList>
    </citation>
    <scope>NUCLEOTIDE SEQUENCE</scope>
    <source>
        <strain evidence="1">CBHHK002</strain>
    </source>
</reference>
<dbReference type="AlphaFoldDB" id="A0AAD6ZXG3"/>
<gene>
    <name evidence="1" type="ORF">DFH08DRAFT_811246</name>
</gene>
<protein>
    <submittedName>
        <fullName evidence="1">Uncharacterized protein</fullName>
    </submittedName>
</protein>
<dbReference type="Proteomes" id="UP001218218">
    <property type="component" value="Unassembled WGS sequence"/>
</dbReference>
<organism evidence="1 2">
    <name type="scientific">Mycena albidolilacea</name>
    <dbReference type="NCBI Taxonomy" id="1033008"/>
    <lineage>
        <taxon>Eukaryota</taxon>
        <taxon>Fungi</taxon>
        <taxon>Dikarya</taxon>
        <taxon>Basidiomycota</taxon>
        <taxon>Agaricomycotina</taxon>
        <taxon>Agaricomycetes</taxon>
        <taxon>Agaricomycetidae</taxon>
        <taxon>Agaricales</taxon>
        <taxon>Marasmiineae</taxon>
        <taxon>Mycenaceae</taxon>
        <taxon>Mycena</taxon>
    </lineage>
</organism>
<proteinExistence type="predicted"/>
<evidence type="ECO:0000313" key="2">
    <source>
        <dbReference type="Proteomes" id="UP001218218"/>
    </source>
</evidence>